<name>A0A4Y9XLP3_9AGAM</name>
<evidence type="ECO:0000256" key="1">
    <source>
        <dbReference type="ARBA" id="ARBA00004496"/>
    </source>
</evidence>
<comment type="subcellular location">
    <subcellularLocation>
        <location evidence="1">Cytoplasm</location>
    </subcellularLocation>
</comment>
<dbReference type="InterPro" id="IPR016024">
    <property type="entry name" value="ARM-type_fold"/>
</dbReference>
<dbReference type="GO" id="GO:0003729">
    <property type="term" value="F:mRNA binding"/>
    <property type="evidence" value="ECO:0007669"/>
    <property type="project" value="TreeGrafter"/>
</dbReference>
<reference evidence="9 10" key="1">
    <citation type="submission" date="2019-02" db="EMBL/GenBank/DDBJ databases">
        <title>Genome sequencing of the rare red list fungi Dentipellis fragilis.</title>
        <authorList>
            <person name="Buettner E."/>
            <person name="Kellner H."/>
        </authorList>
    </citation>
    <scope>NUCLEOTIDE SEQUENCE [LARGE SCALE GENOMIC DNA]</scope>
    <source>
        <strain evidence="9 10">DSM 105465</strain>
    </source>
</reference>
<protein>
    <recommendedName>
        <fullName evidence="8">MIF4G domain-containing protein</fullName>
    </recommendedName>
</protein>
<dbReference type="STRING" id="205917.A0A4Y9XLP3"/>
<dbReference type="EMBL" id="SEOQ01001644">
    <property type="protein sequence ID" value="TFY50980.1"/>
    <property type="molecule type" value="Genomic_DNA"/>
</dbReference>
<dbReference type="PANTHER" id="PTHR23253:SF9">
    <property type="entry name" value="EUKARYOTIC TRANSLATION INITIATION FACTOR 4 GAMMA 2"/>
    <property type="match status" value="1"/>
</dbReference>
<comment type="caution">
    <text evidence="9">The sequence shown here is derived from an EMBL/GenBank/DDBJ whole genome shotgun (WGS) entry which is preliminary data.</text>
</comment>
<comment type="similarity">
    <text evidence="2">Belongs to the eukaryotic initiation factor 4G family.</text>
</comment>
<proteinExistence type="inferred from homology"/>
<keyword evidence="5" id="KW-0597">Phosphoprotein</keyword>
<dbReference type="FunFam" id="1.25.40.180:FF:000020">
    <property type="entry name" value="Eukaryotic translation initiation factor subunit"/>
    <property type="match status" value="1"/>
</dbReference>
<dbReference type="Proteomes" id="UP000298327">
    <property type="component" value="Unassembled WGS sequence"/>
</dbReference>
<dbReference type="SUPFAM" id="SSF48371">
    <property type="entry name" value="ARM repeat"/>
    <property type="match status" value="1"/>
</dbReference>
<evidence type="ECO:0000256" key="6">
    <source>
        <dbReference type="ARBA" id="ARBA00022884"/>
    </source>
</evidence>
<keyword evidence="10" id="KW-1185">Reference proteome</keyword>
<dbReference type="PANTHER" id="PTHR23253">
    <property type="entry name" value="EUKARYOTIC TRANSLATION INITIATION FACTOR 4 GAMMA"/>
    <property type="match status" value="1"/>
</dbReference>
<dbReference type="InterPro" id="IPR003890">
    <property type="entry name" value="MIF4G-like_typ-3"/>
</dbReference>
<dbReference type="Gene3D" id="1.25.40.180">
    <property type="match status" value="1"/>
</dbReference>
<accession>A0A4Y9XLP3</accession>
<dbReference type="SMART" id="SM00543">
    <property type="entry name" value="MIF4G"/>
    <property type="match status" value="1"/>
</dbReference>
<evidence type="ECO:0000256" key="5">
    <source>
        <dbReference type="ARBA" id="ARBA00022553"/>
    </source>
</evidence>
<keyword evidence="3" id="KW-0963">Cytoplasm</keyword>
<evidence type="ECO:0000259" key="8">
    <source>
        <dbReference type="SMART" id="SM00543"/>
    </source>
</evidence>
<gene>
    <name evidence="9" type="ORF">EVG20_g11224</name>
</gene>
<keyword evidence="6" id="KW-0694">RNA-binding</keyword>
<organism evidence="9 10">
    <name type="scientific">Dentipellis fragilis</name>
    <dbReference type="NCBI Taxonomy" id="205917"/>
    <lineage>
        <taxon>Eukaryota</taxon>
        <taxon>Fungi</taxon>
        <taxon>Dikarya</taxon>
        <taxon>Basidiomycota</taxon>
        <taxon>Agaricomycotina</taxon>
        <taxon>Agaricomycetes</taxon>
        <taxon>Russulales</taxon>
        <taxon>Hericiaceae</taxon>
        <taxon>Dentipellis</taxon>
    </lineage>
</organism>
<feature type="domain" description="MIF4G" evidence="8">
    <location>
        <begin position="1"/>
        <end position="192"/>
    </location>
</feature>
<keyword evidence="4" id="KW-0396">Initiation factor</keyword>
<evidence type="ECO:0000313" key="9">
    <source>
        <dbReference type="EMBL" id="TFY50980.1"/>
    </source>
</evidence>
<dbReference type="Pfam" id="PF02854">
    <property type="entry name" value="MIF4G"/>
    <property type="match status" value="1"/>
</dbReference>
<dbReference type="GO" id="GO:0003743">
    <property type="term" value="F:translation initiation factor activity"/>
    <property type="evidence" value="ECO:0007669"/>
    <property type="project" value="UniProtKB-KW"/>
</dbReference>
<evidence type="ECO:0000313" key="10">
    <source>
        <dbReference type="Proteomes" id="UP000298327"/>
    </source>
</evidence>
<dbReference type="GO" id="GO:0016281">
    <property type="term" value="C:eukaryotic translation initiation factor 4F complex"/>
    <property type="evidence" value="ECO:0007669"/>
    <property type="project" value="TreeGrafter"/>
</dbReference>
<evidence type="ECO:0000256" key="4">
    <source>
        <dbReference type="ARBA" id="ARBA00022540"/>
    </source>
</evidence>
<evidence type="ECO:0000256" key="2">
    <source>
        <dbReference type="ARBA" id="ARBA00005775"/>
    </source>
</evidence>
<keyword evidence="7" id="KW-0648">Protein biosynthesis</keyword>
<evidence type="ECO:0000256" key="7">
    <source>
        <dbReference type="ARBA" id="ARBA00022917"/>
    </source>
</evidence>
<dbReference type="GO" id="GO:0010494">
    <property type="term" value="C:cytoplasmic stress granule"/>
    <property type="evidence" value="ECO:0007669"/>
    <property type="project" value="UniProtKB-ARBA"/>
</dbReference>
<sequence>MVEKISPKVQDDGVRDAEGKPITGGSLFRKYLFNRCQIDFECGGAQRNTPAVTATAKVTENQAIEETAKDGKDGKEENEQSSNEYYVVEQAKRRSLCLIRFMGELFKLGILTERIMHECIKKLLTNVDSPEEEEIKSLCKLLTTVGHILDTEKARKHIDVYLSRMKDLCMGGNVNSRMRFMLQDLIELRERKWVPREAAAKQKAVVIAAVVPVAGQSLTIDDRAIDAPMELFAVMAKGAGLHEDERWCRIITQKSIVFYIDMQRRRVTWIQWVMSSWILSHSVDITSHFTCDRAQAQHLNVQLIHVLELMRSSSEPTYPLSDPSIRARPRIEAASMPIAASLLYS</sequence>
<evidence type="ECO:0000256" key="3">
    <source>
        <dbReference type="ARBA" id="ARBA00022490"/>
    </source>
</evidence>
<dbReference type="AlphaFoldDB" id="A0A4Y9XLP3"/>
<dbReference type="OrthoDB" id="514777at2759"/>